<evidence type="ECO:0000256" key="4">
    <source>
        <dbReference type="ARBA" id="ARBA00012921"/>
    </source>
</evidence>
<comment type="similarity">
    <text evidence="3">Belongs to the FumD family.</text>
</comment>
<dbReference type="EMBL" id="CP001560">
    <property type="protein sequence ID" value="AFJ47104.1"/>
    <property type="molecule type" value="Genomic_DNA"/>
</dbReference>
<dbReference type="EC" id="4.2.1.2" evidence="4"/>
<proteinExistence type="inferred from homology"/>
<evidence type="ECO:0000256" key="5">
    <source>
        <dbReference type="ARBA" id="ARBA00015109"/>
    </source>
</evidence>
<sequence length="89" mass="9758">MAEKYVTLSSSEKGGHMDYRNHPLFPEMCRVIGQVVLEIHEFGLAPKSLVIAGMLRTTLAGKQHQLAPETRAAMEMAITLMAPPPDEAP</sequence>
<dbReference type="Proteomes" id="UP000001955">
    <property type="component" value="Chromosome"/>
</dbReference>
<keyword evidence="8" id="KW-1185">Reference proteome</keyword>
<dbReference type="AlphaFoldDB" id="I2B9A0"/>
<dbReference type="HOGENOM" id="CLU_2452949_0_0_6"/>
<protein>
    <recommendedName>
        <fullName evidence="5">Fumarase D</fullName>
        <ecNumber evidence="4">4.2.1.2</ecNumber>
    </recommendedName>
</protein>
<evidence type="ECO:0000256" key="3">
    <source>
        <dbReference type="ARBA" id="ARBA00010181"/>
    </source>
</evidence>
<evidence type="ECO:0000256" key="6">
    <source>
        <dbReference type="ARBA" id="ARBA00023239"/>
    </source>
</evidence>
<dbReference type="Pfam" id="PF10965">
    <property type="entry name" value="DUF2767"/>
    <property type="match status" value="1"/>
</dbReference>
<evidence type="ECO:0000256" key="1">
    <source>
        <dbReference type="ARBA" id="ARBA00000929"/>
    </source>
</evidence>
<dbReference type="GO" id="GO:0004333">
    <property type="term" value="F:fumarate hydratase activity"/>
    <property type="evidence" value="ECO:0007669"/>
    <property type="project" value="UniProtKB-EC"/>
</dbReference>
<evidence type="ECO:0000313" key="8">
    <source>
        <dbReference type="Proteomes" id="UP000001955"/>
    </source>
</evidence>
<evidence type="ECO:0000256" key="2">
    <source>
        <dbReference type="ARBA" id="ARBA00003131"/>
    </source>
</evidence>
<accession>I2B9A0</accession>
<evidence type="ECO:0000313" key="7">
    <source>
        <dbReference type="EMBL" id="AFJ47104.1"/>
    </source>
</evidence>
<dbReference type="KEGG" id="ebt:EBL_c20130"/>
<comment type="function">
    <text evidence="2">In vitro catalyzes the addition of water to fumarate, forming malate. Cannot catalyze the reverse reaction. Cannot use the cis-isomer maleate as substrate.</text>
</comment>
<reference evidence="7 8" key="1">
    <citation type="journal article" date="2012" name="J. Bacteriol.">
        <title>Complete genome sequence of the B12-producing Shimwellia blattae strain DSM 4481, isolated from a cockroach.</title>
        <authorList>
            <person name="Brzuszkiewicz E."/>
            <person name="Waschkowitz T."/>
            <person name="Wiezer A."/>
            <person name="Daniel R."/>
        </authorList>
    </citation>
    <scope>NUCLEOTIDE SEQUENCE [LARGE SCALE GENOMIC DNA]</scope>
    <source>
        <strain evidence="8">ATCC 29907 / DSM 4481 / JCM 1650 / NBRC 105725 / CDC 9005-74</strain>
    </source>
</reference>
<dbReference type="STRING" id="630626.EBL_c20130"/>
<organism evidence="7 8">
    <name type="scientific">Shimwellia blattae (strain ATCC 29907 / DSM 4481 / JCM 1650 / NBRC 105725 / CDC 9005-74)</name>
    <name type="common">Escherichia blattae</name>
    <dbReference type="NCBI Taxonomy" id="630626"/>
    <lineage>
        <taxon>Bacteria</taxon>
        <taxon>Pseudomonadati</taxon>
        <taxon>Pseudomonadota</taxon>
        <taxon>Gammaproteobacteria</taxon>
        <taxon>Enterobacterales</taxon>
        <taxon>Enterobacteriaceae</taxon>
        <taxon>Shimwellia</taxon>
    </lineage>
</organism>
<comment type="catalytic activity">
    <reaction evidence="1">
        <text>(S)-malate = fumarate + H2O</text>
        <dbReference type="Rhea" id="RHEA:12460"/>
        <dbReference type="ChEBI" id="CHEBI:15377"/>
        <dbReference type="ChEBI" id="CHEBI:15589"/>
        <dbReference type="ChEBI" id="CHEBI:29806"/>
        <dbReference type="EC" id="4.2.1.2"/>
    </reaction>
</comment>
<dbReference type="eggNOG" id="ENOG5032THM">
    <property type="taxonomic scope" value="Bacteria"/>
</dbReference>
<dbReference type="InterPro" id="IPR024493">
    <property type="entry name" value="FumD"/>
</dbReference>
<keyword evidence="6" id="KW-0456">Lyase</keyword>
<name>I2B9A0_SHIBC</name>
<gene>
    <name evidence="7" type="ordered locus">EBL_c20130</name>
</gene>